<proteinExistence type="predicted"/>
<protein>
    <recommendedName>
        <fullName evidence="3">Capsule polysaccharide biosynthesis protein</fullName>
    </recommendedName>
</protein>
<reference evidence="1" key="1">
    <citation type="journal article" date="2023" name="Microorganisms">
        <title>Genomic Characterization of Arcobacter butzleri Strains Isolated from Various Sources in Lithuania.</title>
        <authorList>
            <person name="Uljanovas D."/>
            <person name="Golz G."/>
            <person name="Fleischmann S."/>
            <person name="Kudirkiene E."/>
            <person name="Kasetiene N."/>
            <person name="Grineviciene A."/>
            <person name="Tamuleviciene E."/>
            <person name="Aksomaitiene J."/>
            <person name="Alter T."/>
            <person name="Malakauskas M."/>
        </authorList>
    </citation>
    <scope>NUCLEOTIDE SEQUENCE</scope>
    <source>
        <strain evidence="1">W48</strain>
    </source>
</reference>
<evidence type="ECO:0008006" key="3">
    <source>
        <dbReference type="Google" id="ProtNLM"/>
    </source>
</evidence>
<dbReference type="RefSeq" id="WP_301342930.1">
    <property type="nucleotide sequence ID" value="NZ_JAQJJC010000008.1"/>
</dbReference>
<reference evidence="1" key="2">
    <citation type="submission" date="2023-01" db="EMBL/GenBank/DDBJ databases">
        <authorList>
            <person name="Uljanovas D."/>
        </authorList>
    </citation>
    <scope>NUCLEOTIDE SEQUENCE</scope>
    <source>
        <strain evidence="1">W48</strain>
    </source>
</reference>
<name>A0AAW7Q5F1_9BACT</name>
<evidence type="ECO:0000313" key="1">
    <source>
        <dbReference type="EMBL" id="MDN5114349.1"/>
    </source>
</evidence>
<dbReference type="AlphaFoldDB" id="A0AAW7Q5F1"/>
<gene>
    <name evidence="1" type="ORF">PJV88_06805</name>
</gene>
<sequence>MDINQYTNNFFKYEVENDFFNEKAYDGLDYWDIVRHDVFYFLYEPYKEIGKVSDSSKNNLSKLASVKTLLKLLFSKNKYIFFKASRNNGKDIISKSYLQLLNDVIEIESIYIPNSNYLSIPNLYKFFSKKDEKYKIANLLSKKFGINEIDINRFIHSRITKFKNDYFFYKLLFKLSKPKIIFMVQNGIQKAMFKAANELVIPIIELQHGYIGYVHPAYSYPENIDIKLIKPFLPKYFFAFSDFWTQNSFYPVEKVTLGCSFLEFEQVTIKSEDIVIVSANIYHDFLKKIALNIAPIFKDKKIYYKLHPNQFHHYQNIIDEFSQYHNIQVISNEISINDLFLKCDSTVIIQSTATYEALQNKVNVYLYKVADYETHQDVFEYVDLFDTSDDLIKLIQENQNTKSVKDTPTFFEPFNKDKFLQVLQEIESK</sequence>
<accession>A0AAW7Q5F1</accession>
<dbReference type="EMBL" id="JAQJJC010000008">
    <property type="protein sequence ID" value="MDN5114349.1"/>
    <property type="molecule type" value="Genomic_DNA"/>
</dbReference>
<comment type="caution">
    <text evidence="1">The sequence shown here is derived from an EMBL/GenBank/DDBJ whole genome shotgun (WGS) entry which is preliminary data.</text>
</comment>
<dbReference type="Gene3D" id="3.40.50.2000">
    <property type="entry name" value="Glycogen Phosphorylase B"/>
    <property type="match status" value="1"/>
</dbReference>
<evidence type="ECO:0000313" key="2">
    <source>
        <dbReference type="Proteomes" id="UP001170713"/>
    </source>
</evidence>
<organism evidence="1 2">
    <name type="scientific">Aliarcobacter butzleri</name>
    <dbReference type="NCBI Taxonomy" id="28197"/>
    <lineage>
        <taxon>Bacteria</taxon>
        <taxon>Pseudomonadati</taxon>
        <taxon>Campylobacterota</taxon>
        <taxon>Epsilonproteobacteria</taxon>
        <taxon>Campylobacterales</taxon>
        <taxon>Arcobacteraceae</taxon>
        <taxon>Aliarcobacter</taxon>
    </lineage>
</organism>
<dbReference type="Proteomes" id="UP001170713">
    <property type="component" value="Unassembled WGS sequence"/>
</dbReference>